<proteinExistence type="predicted"/>
<accession>A0AAD8Y5G1</accession>
<protein>
    <submittedName>
        <fullName evidence="2">Uncharacterized protein</fullName>
    </submittedName>
</protein>
<dbReference type="AlphaFoldDB" id="A0AAD8Y5G1"/>
<dbReference type="EMBL" id="JATAAI010000019">
    <property type="protein sequence ID" value="KAK1738995.1"/>
    <property type="molecule type" value="Genomic_DNA"/>
</dbReference>
<gene>
    <name evidence="2" type="ORF">QTG54_010311</name>
</gene>
<feature type="compositionally biased region" description="Acidic residues" evidence="1">
    <location>
        <begin position="242"/>
        <end position="257"/>
    </location>
</feature>
<evidence type="ECO:0000256" key="1">
    <source>
        <dbReference type="SAM" id="MobiDB-lite"/>
    </source>
</evidence>
<dbReference type="Proteomes" id="UP001224775">
    <property type="component" value="Unassembled WGS sequence"/>
</dbReference>
<keyword evidence="3" id="KW-1185">Reference proteome</keyword>
<evidence type="ECO:0000313" key="3">
    <source>
        <dbReference type="Proteomes" id="UP001224775"/>
    </source>
</evidence>
<reference evidence="2" key="1">
    <citation type="submission" date="2023-06" db="EMBL/GenBank/DDBJ databases">
        <title>Survivors Of The Sea: Transcriptome response of Skeletonema marinoi to long-term dormancy.</title>
        <authorList>
            <person name="Pinder M.I.M."/>
            <person name="Kourtchenko O."/>
            <person name="Robertson E.K."/>
            <person name="Larsson T."/>
            <person name="Maumus F."/>
            <person name="Osuna-Cruz C.M."/>
            <person name="Vancaester E."/>
            <person name="Stenow R."/>
            <person name="Vandepoele K."/>
            <person name="Ploug H."/>
            <person name="Bruchert V."/>
            <person name="Godhe A."/>
            <person name="Topel M."/>
        </authorList>
    </citation>
    <scope>NUCLEOTIDE SEQUENCE</scope>
    <source>
        <strain evidence="2">R05AC</strain>
    </source>
</reference>
<name>A0AAD8Y5G1_9STRA</name>
<feature type="region of interest" description="Disordered" evidence="1">
    <location>
        <begin position="238"/>
        <end position="257"/>
    </location>
</feature>
<evidence type="ECO:0000313" key="2">
    <source>
        <dbReference type="EMBL" id="KAK1738995.1"/>
    </source>
</evidence>
<comment type="caution">
    <text evidence="2">The sequence shown here is derived from an EMBL/GenBank/DDBJ whole genome shotgun (WGS) entry which is preliminary data.</text>
</comment>
<organism evidence="2 3">
    <name type="scientific">Skeletonema marinoi</name>
    <dbReference type="NCBI Taxonomy" id="267567"/>
    <lineage>
        <taxon>Eukaryota</taxon>
        <taxon>Sar</taxon>
        <taxon>Stramenopiles</taxon>
        <taxon>Ochrophyta</taxon>
        <taxon>Bacillariophyta</taxon>
        <taxon>Coscinodiscophyceae</taxon>
        <taxon>Thalassiosirophycidae</taxon>
        <taxon>Thalassiosirales</taxon>
        <taxon>Skeletonemataceae</taxon>
        <taxon>Skeletonema</taxon>
        <taxon>Skeletonema marinoi-dohrnii complex</taxon>
    </lineage>
</organism>
<sequence length="257" mass="28237">MVNLLYSNPLPTPQFASLSILLQLDIPSQHSNHNNNNNESTNGKIIRNISSDEIIALANDNDNLKVSLTSVTLANNEVKEVPLYPKGMLVNYLKQSPAAADSPTIDSDDDSESESPPVMTTVAMTATILDVHYDDNLEPYYTIKIHGSGVEKQTDNAHIAQIDNTATHNHPQTSLEQRASLEDTNNTPPPLRHAVLQETITVITPQTLLPEKSHLECMEGLHLDLMEGYGLQDDFLGVGTTEDNEENNGDELSDIED</sequence>
<feature type="region of interest" description="Disordered" evidence="1">
    <location>
        <begin position="164"/>
        <end position="185"/>
    </location>
</feature>